<dbReference type="Gene3D" id="3.40.720.10">
    <property type="entry name" value="Alkaline Phosphatase, subunit A"/>
    <property type="match status" value="1"/>
</dbReference>
<keyword evidence="2" id="KW-0808">Transferase</keyword>
<evidence type="ECO:0000256" key="1">
    <source>
        <dbReference type="SAM" id="Phobius"/>
    </source>
</evidence>
<accession>A0A4R2IK24</accession>
<dbReference type="EMBL" id="SLWS01000025">
    <property type="protein sequence ID" value="TCO44189.1"/>
    <property type="molecule type" value="Genomic_DNA"/>
</dbReference>
<dbReference type="OrthoDB" id="1376015at2"/>
<proteinExistence type="predicted"/>
<name>A0A4R2IK24_9PSEU</name>
<feature type="transmembrane region" description="Helical" evidence="1">
    <location>
        <begin position="46"/>
        <end position="64"/>
    </location>
</feature>
<feature type="transmembrane region" description="Helical" evidence="1">
    <location>
        <begin position="161"/>
        <end position="183"/>
    </location>
</feature>
<keyword evidence="1" id="KW-0812">Transmembrane</keyword>
<feature type="transmembrane region" description="Helical" evidence="1">
    <location>
        <begin position="16"/>
        <end position="34"/>
    </location>
</feature>
<dbReference type="SUPFAM" id="SSF53649">
    <property type="entry name" value="Alkaline phosphatase-like"/>
    <property type="match status" value="1"/>
</dbReference>
<keyword evidence="3" id="KW-1185">Reference proteome</keyword>
<keyword evidence="1" id="KW-1133">Transmembrane helix</keyword>
<evidence type="ECO:0000313" key="3">
    <source>
        <dbReference type="Proteomes" id="UP000295680"/>
    </source>
</evidence>
<dbReference type="InterPro" id="IPR017850">
    <property type="entry name" value="Alkaline_phosphatase_core_sf"/>
</dbReference>
<dbReference type="RefSeq" id="WP_132126440.1">
    <property type="nucleotide sequence ID" value="NZ_SLWS01000025.1"/>
</dbReference>
<comment type="caution">
    <text evidence="2">The sequence shown here is derived from an EMBL/GenBank/DDBJ whole genome shotgun (WGS) entry which is preliminary data.</text>
</comment>
<reference evidence="2 3" key="1">
    <citation type="submission" date="2019-03" db="EMBL/GenBank/DDBJ databases">
        <title>Genomic Encyclopedia of Type Strains, Phase IV (KMG-IV): sequencing the most valuable type-strain genomes for metagenomic binning, comparative biology and taxonomic classification.</title>
        <authorList>
            <person name="Goeker M."/>
        </authorList>
    </citation>
    <scope>NUCLEOTIDE SEQUENCE [LARGE SCALE GENOMIC DNA]</scope>
    <source>
        <strain evidence="2 3">DSM 45934</strain>
    </source>
</reference>
<sequence length="554" mass="60498">MTTDEEASTPSKRRRVAAGVLTGLACLLTLFALVVPNQLGQLTPWAFLRIPVEALVAAAVLIFLPRRARAIVAAVLGALVGSLMIVRMIDMGFYAAFDRPFDLMFDWSFFGPAVNFLTNATGHVGAIAVVIGAIVLAVGVISLSALAAIRLSRLAARRRETTIRTIAVLAVVWVFCAVFSVQLTPGQPFAARSAAVYAYDEARQVRADMRDQGAFTDEVATDAFRDTPGSELLTALRGKDVVFTFIESYGRVAVQGSDIAPGVDKVLDDGSAALRQAGFASRSAFLTSPTFGGGSWLAHSTFQSGVWINNQRRYDNLITGDRFTFSHAFKRAGWRTVGDLPENMYDWPEGAFYQYDKLYDSRNVGYRGPKYFYAQMPDQYTMSAFQGLERAQPGHAPVMAEIDLVTSHTPWAPLPTMVDWNTVGDGAVFNPQPKAAKQPEDVWPDPTKIRAAYGESIQYSLTTLIQYVQNYGDNNLVLVFLGDHQPAPIVSGENASHDVPVTIVAKDPAVLDRIAGWGWQDGLHPDPRAPIWPMSQFRDRFLAAFGSQGTAGTR</sequence>
<dbReference type="GO" id="GO:0016740">
    <property type="term" value="F:transferase activity"/>
    <property type="evidence" value="ECO:0007669"/>
    <property type="project" value="UniProtKB-KW"/>
</dbReference>
<feature type="transmembrane region" description="Helical" evidence="1">
    <location>
        <begin position="124"/>
        <end position="149"/>
    </location>
</feature>
<feature type="transmembrane region" description="Helical" evidence="1">
    <location>
        <begin position="71"/>
        <end position="97"/>
    </location>
</feature>
<evidence type="ECO:0000313" key="2">
    <source>
        <dbReference type="EMBL" id="TCO44189.1"/>
    </source>
</evidence>
<organism evidence="2 3">
    <name type="scientific">Actinocrispum wychmicini</name>
    <dbReference type="NCBI Taxonomy" id="1213861"/>
    <lineage>
        <taxon>Bacteria</taxon>
        <taxon>Bacillati</taxon>
        <taxon>Actinomycetota</taxon>
        <taxon>Actinomycetes</taxon>
        <taxon>Pseudonocardiales</taxon>
        <taxon>Pseudonocardiaceae</taxon>
        <taxon>Actinocrispum</taxon>
    </lineage>
</organism>
<keyword evidence="1" id="KW-0472">Membrane</keyword>
<protein>
    <submittedName>
        <fullName evidence="2">Phosphoglycerol transferase MdoB-like AlkP superfamily enzyme</fullName>
    </submittedName>
</protein>
<gene>
    <name evidence="2" type="ORF">EV192_12512</name>
</gene>
<dbReference type="AlphaFoldDB" id="A0A4R2IK24"/>
<dbReference type="Proteomes" id="UP000295680">
    <property type="component" value="Unassembled WGS sequence"/>
</dbReference>